<gene>
    <name evidence="1" type="ORF">BaRGS_00004899</name>
</gene>
<reference evidence="1 2" key="1">
    <citation type="journal article" date="2023" name="Sci. Data">
        <title>Genome assembly of the Korean intertidal mud-creeper Batillaria attramentaria.</title>
        <authorList>
            <person name="Patra A.K."/>
            <person name="Ho P.T."/>
            <person name="Jun S."/>
            <person name="Lee S.J."/>
            <person name="Kim Y."/>
            <person name="Won Y.J."/>
        </authorList>
    </citation>
    <scope>NUCLEOTIDE SEQUENCE [LARGE SCALE GENOMIC DNA]</scope>
    <source>
        <strain evidence="1">Wonlab-2016</strain>
    </source>
</reference>
<evidence type="ECO:0000313" key="2">
    <source>
        <dbReference type="Proteomes" id="UP001519460"/>
    </source>
</evidence>
<evidence type="ECO:0000313" key="1">
    <source>
        <dbReference type="EMBL" id="KAK7503776.1"/>
    </source>
</evidence>
<dbReference type="AlphaFoldDB" id="A0ABD0LXD9"/>
<dbReference type="EMBL" id="JACVVK020000018">
    <property type="protein sequence ID" value="KAK7503776.1"/>
    <property type="molecule type" value="Genomic_DNA"/>
</dbReference>
<comment type="caution">
    <text evidence="1">The sequence shown here is derived from an EMBL/GenBank/DDBJ whole genome shotgun (WGS) entry which is preliminary data.</text>
</comment>
<dbReference type="Proteomes" id="UP001519460">
    <property type="component" value="Unassembled WGS sequence"/>
</dbReference>
<organism evidence="1 2">
    <name type="scientific">Batillaria attramentaria</name>
    <dbReference type="NCBI Taxonomy" id="370345"/>
    <lineage>
        <taxon>Eukaryota</taxon>
        <taxon>Metazoa</taxon>
        <taxon>Spiralia</taxon>
        <taxon>Lophotrochozoa</taxon>
        <taxon>Mollusca</taxon>
        <taxon>Gastropoda</taxon>
        <taxon>Caenogastropoda</taxon>
        <taxon>Sorbeoconcha</taxon>
        <taxon>Cerithioidea</taxon>
        <taxon>Batillariidae</taxon>
        <taxon>Batillaria</taxon>
    </lineage>
</organism>
<keyword evidence="2" id="KW-1185">Reference proteome</keyword>
<name>A0ABD0LXD9_9CAEN</name>
<protein>
    <submittedName>
        <fullName evidence="1">Uncharacterized protein</fullName>
    </submittedName>
</protein>
<proteinExistence type="predicted"/>
<sequence>MRRHRSFHSDLIPPGLCVDPGGSSRPGLIPFSHSTRQENQISPCHVVVLAFPSFGQTAPAAWSDLTLPPRKGAVQNSRLPFW</sequence>
<accession>A0ABD0LXD9</accession>